<dbReference type="InterPro" id="IPR051694">
    <property type="entry name" value="Immunoregulatory_rcpt-like"/>
</dbReference>
<feature type="compositionally biased region" description="Basic and acidic residues" evidence="5">
    <location>
        <begin position="303"/>
        <end position="315"/>
    </location>
</feature>
<proteinExistence type="predicted"/>
<dbReference type="KEGG" id="scm:SCHCO_02501753"/>
<evidence type="ECO:0000256" key="4">
    <source>
        <dbReference type="ARBA" id="ARBA00023136"/>
    </source>
</evidence>
<keyword evidence="8" id="KW-1185">Reference proteome</keyword>
<evidence type="ECO:0000313" key="8">
    <source>
        <dbReference type="Proteomes" id="UP000007431"/>
    </source>
</evidence>
<comment type="subcellular location">
    <subcellularLocation>
        <location evidence="1">Membrane</location>
        <topology evidence="1">Single-pass membrane protein</topology>
    </subcellularLocation>
</comment>
<dbReference type="OMA" id="MMEPESY"/>
<organism evidence="8">
    <name type="scientific">Schizophyllum commune (strain H4-8 / FGSC 9210)</name>
    <name type="common">Split gill fungus</name>
    <dbReference type="NCBI Taxonomy" id="578458"/>
    <lineage>
        <taxon>Eukaryota</taxon>
        <taxon>Fungi</taxon>
        <taxon>Dikarya</taxon>
        <taxon>Basidiomycota</taxon>
        <taxon>Agaricomycotina</taxon>
        <taxon>Agaricomycetes</taxon>
        <taxon>Agaricomycetidae</taxon>
        <taxon>Agaricales</taxon>
        <taxon>Schizophyllaceae</taxon>
        <taxon>Schizophyllum</taxon>
    </lineage>
</organism>
<dbReference type="InParanoid" id="D8Q4E3"/>
<dbReference type="Proteomes" id="UP000007431">
    <property type="component" value="Unassembled WGS sequence"/>
</dbReference>
<evidence type="ECO:0000256" key="2">
    <source>
        <dbReference type="ARBA" id="ARBA00022692"/>
    </source>
</evidence>
<evidence type="ECO:0008006" key="9">
    <source>
        <dbReference type="Google" id="ProtNLM"/>
    </source>
</evidence>
<feature type="region of interest" description="Disordered" evidence="5">
    <location>
        <begin position="86"/>
        <end position="108"/>
    </location>
</feature>
<evidence type="ECO:0000256" key="5">
    <source>
        <dbReference type="SAM" id="MobiDB-lite"/>
    </source>
</evidence>
<feature type="transmembrane region" description="Helical" evidence="6">
    <location>
        <begin position="169"/>
        <end position="192"/>
    </location>
</feature>
<evidence type="ECO:0000256" key="3">
    <source>
        <dbReference type="ARBA" id="ARBA00022989"/>
    </source>
</evidence>
<dbReference type="VEuPathDB" id="FungiDB:SCHCODRAFT_02501753"/>
<dbReference type="eggNOG" id="ENOG502TKQJ">
    <property type="taxonomic scope" value="Eukaryota"/>
</dbReference>
<reference evidence="7 8" key="1">
    <citation type="journal article" date="2010" name="Nat. Biotechnol.">
        <title>Genome sequence of the model mushroom Schizophyllum commune.</title>
        <authorList>
            <person name="Ohm R.A."/>
            <person name="de Jong J.F."/>
            <person name="Lugones L.G."/>
            <person name="Aerts A."/>
            <person name="Kothe E."/>
            <person name="Stajich J.E."/>
            <person name="de Vries R.P."/>
            <person name="Record E."/>
            <person name="Levasseur A."/>
            <person name="Baker S.E."/>
            <person name="Bartholomew K.A."/>
            <person name="Coutinho P.M."/>
            <person name="Erdmann S."/>
            <person name="Fowler T.J."/>
            <person name="Gathman A.C."/>
            <person name="Lombard V."/>
            <person name="Henrissat B."/>
            <person name="Knabe N."/>
            <person name="Kuees U."/>
            <person name="Lilly W.W."/>
            <person name="Lindquist E."/>
            <person name="Lucas S."/>
            <person name="Magnuson J.K."/>
            <person name="Piumi F."/>
            <person name="Raudaskoski M."/>
            <person name="Salamov A."/>
            <person name="Schmutz J."/>
            <person name="Schwarze F.W.M.R."/>
            <person name="vanKuyk P.A."/>
            <person name="Horton J.S."/>
            <person name="Grigoriev I.V."/>
            <person name="Woesten H.A.B."/>
        </authorList>
    </citation>
    <scope>NUCLEOTIDE SEQUENCE [LARGE SCALE GENOMIC DNA]</scope>
    <source>
        <strain evidence="8">H4-8 / FGSC 9210</strain>
    </source>
</reference>
<keyword evidence="3 6" id="KW-1133">Transmembrane helix</keyword>
<dbReference type="HOGENOM" id="CLU_771969_0_0_1"/>
<protein>
    <recommendedName>
        <fullName evidence="9">Mid2 domain-containing protein</fullName>
    </recommendedName>
</protein>
<feature type="compositionally biased region" description="Low complexity" evidence="5">
    <location>
        <begin position="94"/>
        <end position="108"/>
    </location>
</feature>
<feature type="region of interest" description="Disordered" evidence="5">
    <location>
        <begin position="232"/>
        <end position="251"/>
    </location>
</feature>
<dbReference type="GO" id="GO:0016020">
    <property type="term" value="C:membrane"/>
    <property type="evidence" value="ECO:0007669"/>
    <property type="project" value="UniProtKB-SubCell"/>
</dbReference>
<dbReference type="STRING" id="578458.D8Q4E3"/>
<keyword evidence="4 6" id="KW-0472">Membrane</keyword>
<dbReference type="RefSeq" id="XP_003032125.1">
    <property type="nucleotide sequence ID" value="XM_003032079.1"/>
</dbReference>
<dbReference type="GO" id="GO:0071944">
    <property type="term" value="C:cell periphery"/>
    <property type="evidence" value="ECO:0007669"/>
    <property type="project" value="UniProtKB-ARBA"/>
</dbReference>
<dbReference type="PANTHER" id="PTHR15549">
    <property type="entry name" value="PAIRED IMMUNOGLOBULIN-LIKE TYPE 2 RECEPTOR"/>
    <property type="match status" value="1"/>
</dbReference>
<evidence type="ECO:0000256" key="6">
    <source>
        <dbReference type="SAM" id="Phobius"/>
    </source>
</evidence>
<dbReference type="EMBL" id="GL377306">
    <property type="protein sequence ID" value="EFI97222.1"/>
    <property type="molecule type" value="Genomic_DNA"/>
</dbReference>
<evidence type="ECO:0000313" key="7">
    <source>
        <dbReference type="EMBL" id="EFI97222.1"/>
    </source>
</evidence>
<gene>
    <name evidence="7" type="ORF">SCHCODRAFT_234752</name>
</gene>
<evidence type="ECO:0000256" key="1">
    <source>
        <dbReference type="ARBA" id="ARBA00004167"/>
    </source>
</evidence>
<accession>D8Q4E3</accession>
<keyword evidence="2 6" id="KW-0812">Transmembrane</keyword>
<dbReference type="OrthoDB" id="10349411at2759"/>
<dbReference type="AlphaFoldDB" id="D8Q4E3"/>
<name>D8Q4E3_SCHCM</name>
<feature type="region of interest" description="Disordered" evidence="5">
    <location>
        <begin position="291"/>
        <end position="359"/>
    </location>
</feature>
<dbReference type="GeneID" id="9596211"/>
<sequence length="359" mass="37314">MACTSSPTATRTITVTNSVAIVSTSIAVVAGDGTTSTLETTSCGSDGLCPTVIQTTVIPGPETTSTALITNYEASTSESVETLYGQSCADDNNSPSTGAGAATTTTSQQASETTFLTSSVVTFTSSRVTSSDGSIITVPVTLTSTGVNTATGSTTKSNSASHSTTNKGAIIGGVIGGVVGLALVALAFYLCLAARKKRRHQWDGVFEDVLYRPPSDGAHLPIVPLDVDADEPTWRGGAPGSHPPYEDTDPAVVAGAGDQQMSEVATITPFPPPSSVPSLRTDRELFVANPDLAGSSQDITTSSERHATVDEHSEEVYDPYAPHAQAHPFSRDRKHPLVHLDGGRYQQHADLPPPAYHEQ</sequence>
<dbReference type="PANTHER" id="PTHR15549:SF30">
    <property type="entry name" value="MID2 DOMAIN-CONTAINING PROTEIN"/>
    <property type="match status" value="1"/>
</dbReference>